<dbReference type="PANTHER" id="PTHR35604">
    <property type="entry name" value="TRANSPOSASE INSH FOR INSERTION SEQUENCE ELEMENT IS5A-RELATED"/>
    <property type="match status" value="1"/>
</dbReference>
<dbReference type="EMBL" id="JAZDQJ010000004">
    <property type="protein sequence ID" value="MEE1932873.1"/>
    <property type="molecule type" value="Genomic_DNA"/>
</dbReference>
<dbReference type="RefSeq" id="WP_330073760.1">
    <property type="nucleotide sequence ID" value="NZ_JAZDQJ010000004.1"/>
</dbReference>
<dbReference type="Pfam" id="PF01609">
    <property type="entry name" value="DDE_Tnp_1"/>
    <property type="match status" value="1"/>
</dbReference>
<evidence type="ECO:0000313" key="2">
    <source>
        <dbReference type="EMBL" id="MEE1932873.1"/>
    </source>
</evidence>
<name>A0ABU7HMW0_9PSED</name>
<gene>
    <name evidence="2" type="ORF">V0R50_06550</name>
</gene>
<sequence>MKQRAAPVEWKPARRRQTDVEACWTKKHGKSHFGYKLLASVDSRHKLIRSVWVSDASDADTLHLVDVLDRRNSRWDFWADRGYYDRPRERWLRLKGWRPHIQRQGQACWRAGKARNKCTASPRARVEHIFASLVQMGGKTIRSIGLARVQFGLTIKSAVQPSLMEVA</sequence>
<dbReference type="PANTHER" id="PTHR35604:SF2">
    <property type="entry name" value="TRANSPOSASE INSH FOR INSERTION SEQUENCE ELEMENT IS5A-RELATED"/>
    <property type="match status" value="1"/>
</dbReference>
<comment type="caution">
    <text evidence="2">The sequence shown here is derived from an EMBL/GenBank/DDBJ whole genome shotgun (WGS) entry which is preliminary data.</text>
</comment>
<proteinExistence type="predicted"/>
<accession>A0ABU7HMW0</accession>
<protein>
    <submittedName>
        <fullName evidence="2">Transposase</fullName>
    </submittedName>
</protein>
<keyword evidence="3" id="KW-1185">Reference proteome</keyword>
<organism evidence="2 3">
    <name type="scientific">Pseudomonas ulcerans</name>
    <dbReference type="NCBI Taxonomy" id="3115852"/>
    <lineage>
        <taxon>Bacteria</taxon>
        <taxon>Pseudomonadati</taxon>
        <taxon>Pseudomonadota</taxon>
        <taxon>Gammaproteobacteria</taxon>
        <taxon>Pseudomonadales</taxon>
        <taxon>Pseudomonadaceae</taxon>
        <taxon>Pseudomonas</taxon>
    </lineage>
</organism>
<dbReference type="Proteomes" id="UP001335100">
    <property type="component" value="Unassembled WGS sequence"/>
</dbReference>
<evidence type="ECO:0000259" key="1">
    <source>
        <dbReference type="Pfam" id="PF01609"/>
    </source>
</evidence>
<reference evidence="2 3" key="1">
    <citation type="submission" date="2024-01" db="EMBL/GenBank/DDBJ databases">
        <title>Unpublished Manusciprt.</title>
        <authorList>
            <person name="Duman M."/>
            <person name="Valdes E.G."/>
            <person name="Ajmi N."/>
            <person name="Altun S."/>
            <person name="Saticioglu I.B."/>
        </authorList>
    </citation>
    <scope>NUCLEOTIDE SEQUENCE [LARGE SCALE GENOMIC DNA]</scope>
    <source>
        <strain evidence="2 3">148P</strain>
    </source>
</reference>
<dbReference type="InterPro" id="IPR002559">
    <property type="entry name" value="Transposase_11"/>
</dbReference>
<feature type="domain" description="Transposase IS4-like" evidence="1">
    <location>
        <begin position="8"/>
        <end position="156"/>
    </location>
</feature>
<evidence type="ECO:0000313" key="3">
    <source>
        <dbReference type="Proteomes" id="UP001335100"/>
    </source>
</evidence>